<feature type="domain" description="Leucine-binding protein" evidence="5">
    <location>
        <begin position="552"/>
        <end position="852"/>
    </location>
</feature>
<dbReference type="InterPro" id="IPR011990">
    <property type="entry name" value="TPR-like_helical_dom_sf"/>
</dbReference>
<dbReference type="EMBL" id="JAECZC010000065">
    <property type="protein sequence ID" value="MBH8565610.1"/>
    <property type="molecule type" value="Genomic_DNA"/>
</dbReference>
<accession>A0A8J7HXY8</accession>
<evidence type="ECO:0000259" key="5">
    <source>
        <dbReference type="Pfam" id="PF13458"/>
    </source>
</evidence>
<evidence type="ECO:0000256" key="4">
    <source>
        <dbReference type="SAM" id="Phobius"/>
    </source>
</evidence>
<protein>
    <submittedName>
        <fullName evidence="6">ABC transporter substrate-binding protein</fullName>
    </submittedName>
</protein>
<keyword evidence="7" id="KW-1185">Reference proteome</keyword>
<dbReference type="Pfam" id="PF14516">
    <property type="entry name" value="AAA_35"/>
    <property type="match status" value="1"/>
</dbReference>
<evidence type="ECO:0000313" key="6">
    <source>
        <dbReference type="EMBL" id="MBH8565610.1"/>
    </source>
</evidence>
<dbReference type="Gene3D" id="3.40.50.2300">
    <property type="match status" value="2"/>
</dbReference>
<evidence type="ECO:0000313" key="7">
    <source>
        <dbReference type="Proteomes" id="UP000632766"/>
    </source>
</evidence>
<dbReference type="Proteomes" id="UP000632766">
    <property type="component" value="Unassembled WGS sequence"/>
</dbReference>
<keyword evidence="2" id="KW-0732">Signal</keyword>
<dbReference type="SUPFAM" id="SSF52540">
    <property type="entry name" value="P-loop containing nucleoside triphosphate hydrolases"/>
    <property type="match status" value="1"/>
</dbReference>
<dbReference type="CDD" id="cd06268">
    <property type="entry name" value="PBP1_ABC_transporter_LIVBP-like"/>
    <property type="match status" value="1"/>
</dbReference>
<keyword evidence="4" id="KW-0472">Membrane</keyword>
<dbReference type="InterPro" id="IPR028082">
    <property type="entry name" value="Peripla_BP_I"/>
</dbReference>
<dbReference type="InterPro" id="IPR028081">
    <property type="entry name" value="Leu-bd"/>
</dbReference>
<comment type="caution">
    <text evidence="6">The sequence shown here is derived from an EMBL/GenBank/DDBJ whole genome shotgun (WGS) entry which is preliminary data.</text>
</comment>
<keyword evidence="4" id="KW-1133">Transmembrane helix</keyword>
<dbReference type="AlphaFoldDB" id="A0A8J7HXY8"/>
<evidence type="ECO:0000256" key="3">
    <source>
        <dbReference type="PROSITE-ProRule" id="PRU00339"/>
    </source>
</evidence>
<dbReference type="SUPFAM" id="SSF53822">
    <property type="entry name" value="Periplasmic binding protein-like I"/>
    <property type="match status" value="1"/>
</dbReference>
<name>A0A8J7HXY8_9NOST</name>
<proteinExistence type="inferred from homology"/>
<dbReference type="Gene3D" id="3.40.50.300">
    <property type="entry name" value="P-loop containing nucleotide triphosphate hydrolases"/>
    <property type="match status" value="1"/>
</dbReference>
<comment type="similarity">
    <text evidence="1">Belongs to the leucine-binding protein family.</text>
</comment>
<dbReference type="PANTHER" id="PTHR30483">
    <property type="entry name" value="LEUCINE-SPECIFIC-BINDING PROTEIN"/>
    <property type="match status" value="1"/>
</dbReference>
<dbReference type="RefSeq" id="WP_198127401.1">
    <property type="nucleotide sequence ID" value="NZ_JAECZC010000065.1"/>
</dbReference>
<evidence type="ECO:0000256" key="2">
    <source>
        <dbReference type="ARBA" id="ARBA00022729"/>
    </source>
</evidence>
<dbReference type="Pfam" id="PF13458">
    <property type="entry name" value="Peripla_BP_6"/>
    <property type="match status" value="1"/>
</dbReference>
<keyword evidence="3" id="KW-0802">TPR repeat</keyword>
<dbReference type="PROSITE" id="PS50005">
    <property type="entry name" value="TPR"/>
    <property type="match status" value="1"/>
</dbReference>
<evidence type="ECO:0000256" key="1">
    <source>
        <dbReference type="ARBA" id="ARBA00010062"/>
    </source>
</evidence>
<feature type="transmembrane region" description="Helical" evidence="4">
    <location>
        <begin position="435"/>
        <end position="454"/>
    </location>
</feature>
<dbReference type="SUPFAM" id="SSF48452">
    <property type="entry name" value="TPR-like"/>
    <property type="match status" value="1"/>
</dbReference>
<dbReference type="PANTHER" id="PTHR30483:SF6">
    <property type="entry name" value="PERIPLASMIC BINDING PROTEIN OF ABC TRANSPORTER FOR NATURAL AMINO ACIDS"/>
    <property type="match status" value="1"/>
</dbReference>
<reference evidence="6 7" key="1">
    <citation type="journal article" date="2021" name="Int. J. Syst. Evol. Microbiol.">
        <title>Amazonocrinis nigriterrae gen. nov., sp. nov., Atlanticothrix silvestris gen. nov., sp. nov. and Dendronalium phyllosphericum gen. nov., sp. nov., nostocacean cyanobacteria from Brazilian environments.</title>
        <authorList>
            <person name="Alvarenga D.O."/>
            <person name="Andreote A.P.D."/>
            <person name="Branco L.H.Z."/>
            <person name="Delbaje E."/>
            <person name="Cruz R.B."/>
            <person name="Varani A.M."/>
            <person name="Fiore M.F."/>
        </authorList>
    </citation>
    <scope>NUCLEOTIDE SEQUENCE [LARGE SCALE GENOMIC DNA]</scope>
    <source>
        <strain evidence="6 7">CENA67</strain>
    </source>
</reference>
<gene>
    <name evidence="6" type="ORF">I8748_26135</name>
</gene>
<dbReference type="InterPro" id="IPR051010">
    <property type="entry name" value="BCAA_transport"/>
</dbReference>
<keyword evidence="4" id="KW-0812">Transmembrane</keyword>
<dbReference type="InterPro" id="IPR027417">
    <property type="entry name" value="P-loop_NTPase"/>
</dbReference>
<dbReference type="InterPro" id="IPR019734">
    <property type="entry name" value="TPR_rpt"/>
</dbReference>
<feature type="repeat" description="TPR" evidence="3">
    <location>
        <begin position="485"/>
        <end position="518"/>
    </location>
</feature>
<organism evidence="6 7">
    <name type="scientific">Amazonocrinis nigriterrae CENA67</name>
    <dbReference type="NCBI Taxonomy" id="2794033"/>
    <lineage>
        <taxon>Bacteria</taxon>
        <taxon>Bacillati</taxon>
        <taxon>Cyanobacteriota</taxon>
        <taxon>Cyanophyceae</taxon>
        <taxon>Nostocales</taxon>
        <taxon>Nostocaceae</taxon>
        <taxon>Amazonocrinis</taxon>
        <taxon>Amazonocrinis nigriterrae</taxon>
    </lineage>
</organism>
<sequence length="900" mass="102432">MIQLNQYYQVGGTLTADDPSYVERDADKDIYEQLRSGNFCYVFDSRQMGKSSLQVRVSKRLENQEFKCALISLDGLGTKGVTQEQWYYTFIKDLAEQLELPNDRLESWLLESKSLAPLKRLDDFFKTLLLSETYQNIVIFIDEIDTVLSLDFPTDDFFAFIRSCYNRRANNPNYKRVTFALLGVATPSQLIQDNQRTPFNIGKAIKLKSFTLAEIRPLAKGLESKVGDSKIAEDILQEVLKWTGGQPFLTQKICQLIAESQDVIPSYKQALSKWVDEIVKSQIIENWEEQDNPQHFRTIRDRIINSQQPTVNLLKLYQKIRQQQELPTDDSPEQSELILSGIVVENNRKLKIYNLIYKLVFDNNWLTEILADKKPYEEELLGWKLNKNKYWLLRGRKLKTAREWSHDKILTIEDYQFFNKSQELELQITKRNQRVILLIYTILLMGFAITGGSLSTRKIQSFFFPYVLKPELFSQGERTFFLGNGNLYQRYGVEAFQKGDYSKAVEQFQRAKNVNKNDPEALIYYNNAKAHKSGNYLTLAVAVSINPRREQATDILKGVAQAQDEFNKKGGFKGELLNIIITDDNNEQSQAQTVAQELTRDAKVLGVIGHNGSSVSQAALVKYESAGLAMISATSTSTKLKNKVFFRTVPSDAKAGEKLASYALKNGIKQVVIFYNDKDIYSESLRQAFTKKFENQGGKIVRTKNLADPKLDASYEVYLSVVQDEANAAVFFPNIELISTVINMARAREQQKIPKYLGRNLQLLGGDALYGVDTLKQGDKDLEGLVLAIPWFPEESYSKKFAERACNQWGQGISWRTAASYDATMAFIEAISQSKNPSRQSVLQKLKSITLPANKTSGDALAFQDGEPRNKTGVLVKVVRDSGDKCSDSEGKRFHFEKVD</sequence>